<feature type="region of interest" description="Disordered" evidence="6">
    <location>
        <begin position="1"/>
        <end position="31"/>
    </location>
</feature>
<feature type="transmembrane region" description="Helical" evidence="7">
    <location>
        <begin position="428"/>
        <end position="447"/>
    </location>
</feature>
<keyword evidence="4 7" id="KW-1133">Transmembrane helix</keyword>
<dbReference type="Proteomes" id="UP000297245">
    <property type="component" value="Unassembled WGS sequence"/>
</dbReference>
<protein>
    <submittedName>
        <fullName evidence="8">MFS general substrate transporter</fullName>
    </submittedName>
</protein>
<reference evidence="8 9" key="1">
    <citation type="journal article" date="2019" name="Nat. Ecol. Evol.">
        <title>Megaphylogeny resolves global patterns of mushroom evolution.</title>
        <authorList>
            <person name="Varga T."/>
            <person name="Krizsan K."/>
            <person name="Foldi C."/>
            <person name="Dima B."/>
            <person name="Sanchez-Garcia M."/>
            <person name="Sanchez-Ramirez S."/>
            <person name="Szollosi G.J."/>
            <person name="Szarkandi J.G."/>
            <person name="Papp V."/>
            <person name="Albert L."/>
            <person name="Andreopoulos W."/>
            <person name="Angelini C."/>
            <person name="Antonin V."/>
            <person name="Barry K.W."/>
            <person name="Bougher N.L."/>
            <person name="Buchanan P."/>
            <person name="Buyck B."/>
            <person name="Bense V."/>
            <person name="Catcheside P."/>
            <person name="Chovatia M."/>
            <person name="Cooper J."/>
            <person name="Damon W."/>
            <person name="Desjardin D."/>
            <person name="Finy P."/>
            <person name="Geml J."/>
            <person name="Haridas S."/>
            <person name="Hughes K."/>
            <person name="Justo A."/>
            <person name="Karasinski D."/>
            <person name="Kautmanova I."/>
            <person name="Kiss B."/>
            <person name="Kocsube S."/>
            <person name="Kotiranta H."/>
            <person name="LaButti K.M."/>
            <person name="Lechner B.E."/>
            <person name="Liimatainen K."/>
            <person name="Lipzen A."/>
            <person name="Lukacs Z."/>
            <person name="Mihaltcheva S."/>
            <person name="Morgado L.N."/>
            <person name="Niskanen T."/>
            <person name="Noordeloos M.E."/>
            <person name="Ohm R.A."/>
            <person name="Ortiz-Santana B."/>
            <person name="Ovrebo C."/>
            <person name="Racz N."/>
            <person name="Riley R."/>
            <person name="Savchenko A."/>
            <person name="Shiryaev A."/>
            <person name="Soop K."/>
            <person name="Spirin V."/>
            <person name="Szebenyi C."/>
            <person name="Tomsovsky M."/>
            <person name="Tulloss R.E."/>
            <person name="Uehling J."/>
            <person name="Grigoriev I.V."/>
            <person name="Vagvolgyi C."/>
            <person name="Papp T."/>
            <person name="Martin F.M."/>
            <person name="Miettinen O."/>
            <person name="Hibbett D.S."/>
            <person name="Nagy L.G."/>
        </authorList>
    </citation>
    <scope>NUCLEOTIDE SEQUENCE [LARGE SCALE GENOMIC DNA]</scope>
    <source>
        <strain evidence="8 9">CBS 962.96</strain>
    </source>
</reference>
<evidence type="ECO:0000256" key="5">
    <source>
        <dbReference type="ARBA" id="ARBA00023136"/>
    </source>
</evidence>
<feature type="transmembrane region" description="Helical" evidence="7">
    <location>
        <begin position="171"/>
        <end position="189"/>
    </location>
</feature>
<proteinExistence type="predicted"/>
<comment type="subcellular location">
    <subcellularLocation>
        <location evidence="1">Membrane</location>
        <topology evidence="1">Multi-pass membrane protein</topology>
    </subcellularLocation>
</comment>
<dbReference type="OrthoDB" id="6730379at2759"/>
<organism evidence="8 9">
    <name type="scientific">Dendrothele bispora (strain CBS 962.96)</name>
    <dbReference type="NCBI Taxonomy" id="1314807"/>
    <lineage>
        <taxon>Eukaryota</taxon>
        <taxon>Fungi</taxon>
        <taxon>Dikarya</taxon>
        <taxon>Basidiomycota</taxon>
        <taxon>Agaricomycotina</taxon>
        <taxon>Agaricomycetes</taxon>
        <taxon>Agaricomycetidae</taxon>
        <taxon>Agaricales</taxon>
        <taxon>Agaricales incertae sedis</taxon>
        <taxon>Dendrothele</taxon>
    </lineage>
</organism>
<dbReference type="PANTHER" id="PTHR43791">
    <property type="entry name" value="PERMEASE-RELATED"/>
    <property type="match status" value="1"/>
</dbReference>
<keyword evidence="5 7" id="KW-0472">Membrane</keyword>
<keyword evidence="3 7" id="KW-0812">Transmembrane</keyword>
<evidence type="ECO:0000256" key="2">
    <source>
        <dbReference type="ARBA" id="ARBA00022448"/>
    </source>
</evidence>
<feature type="transmembrane region" description="Helical" evidence="7">
    <location>
        <begin position="396"/>
        <end position="412"/>
    </location>
</feature>
<dbReference type="InterPro" id="IPR036259">
    <property type="entry name" value="MFS_trans_sf"/>
</dbReference>
<feature type="transmembrane region" description="Helical" evidence="7">
    <location>
        <begin position="335"/>
        <end position="355"/>
    </location>
</feature>
<feature type="transmembrane region" description="Helical" evidence="7">
    <location>
        <begin position="361"/>
        <end position="384"/>
    </location>
</feature>
<feature type="transmembrane region" description="Helical" evidence="7">
    <location>
        <begin position="271"/>
        <end position="295"/>
    </location>
</feature>
<dbReference type="PANTHER" id="PTHR43791:SF70">
    <property type="entry name" value="MAJOR FACILITATOR SUPERFAMILY (MFS) PROFILE DOMAIN-CONTAINING PROTEIN"/>
    <property type="match status" value="1"/>
</dbReference>
<name>A0A4S8LLU6_DENBC</name>
<gene>
    <name evidence="8" type="ORF">K435DRAFT_676919</name>
</gene>
<evidence type="ECO:0000256" key="6">
    <source>
        <dbReference type="SAM" id="MobiDB-lite"/>
    </source>
</evidence>
<feature type="transmembrane region" description="Helical" evidence="7">
    <location>
        <begin position="307"/>
        <end position="328"/>
    </location>
</feature>
<sequence length="492" mass="55420">MSSTSHSEKHSPAQLTAPELSYTRHPTDSSDNIKNEIGYDLYKRANEEGLEWTREEERFVLRKIDWRVLPVFCMMQGLAYLDKTALNYGNLFGMKADMHVTGSQFSWFASAFYLGYLVSTEPAAWVLQRFHTGRVMGMMGFLWGIVVMPGLGLMTPFWWKLHEQPIRQMTWYCFNGVAGIIGGFLAYGLGHATNSGVPNWALIFLTLGGFTSLWGLYVFFMLPDSPVSARFLSEREKAIAVKRVAENRTGIKNKTFKTYQVKQALLDPKTYLLFFASVAAQIPNGVTTNFSSIIINQMGFSEFQTVLLDIPGSVFQIVSLIVSGWIAGRFKNSRAIMMFIGNSTCIVAAACLTYGPKDDKWGRLVAFWFTSFASVGFAMSMIMISANVGGFTKRQITTALTFINIAGPHVLIDSEKDLGYPTATKAMMAGYTVKTGCHVLLGLYMWYENRRRDQLARQEGKVVPEEERQRLAEEAGMNDVTEKDNVWFRYVL</sequence>
<dbReference type="GO" id="GO:0016020">
    <property type="term" value="C:membrane"/>
    <property type="evidence" value="ECO:0007669"/>
    <property type="project" value="UniProtKB-SubCell"/>
</dbReference>
<dbReference type="EMBL" id="ML179352">
    <property type="protein sequence ID" value="THU89913.1"/>
    <property type="molecule type" value="Genomic_DNA"/>
</dbReference>
<evidence type="ECO:0000256" key="1">
    <source>
        <dbReference type="ARBA" id="ARBA00004141"/>
    </source>
</evidence>
<keyword evidence="9" id="KW-1185">Reference proteome</keyword>
<feature type="transmembrane region" description="Helical" evidence="7">
    <location>
        <begin position="201"/>
        <end position="222"/>
    </location>
</feature>
<dbReference type="Gene3D" id="1.20.1250.20">
    <property type="entry name" value="MFS general substrate transporter like domains"/>
    <property type="match status" value="1"/>
</dbReference>
<accession>A0A4S8LLU6</accession>
<dbReference type="AlphaFoldDB" id="A0A4S8LLU6"/>
<dbReference type="GO" id="GO:0022857">
    <property type="term" value="F:transmembrane transporter activity"/>
    <property type="evidence" value="ECO:0007669"/>
    <property type="project" value="InterPro"/>
</dbReference>
<evidence type="ECO:0000256" key="3">
    <source>
        <dbReference type="ARBA" id="ARBA00022692"/>
    </source>
</evidence>
<evidence type="ECO:0000256" key="4">
    <source>
        <dbReference type="ARBA" id="ARBA00022989"/>
    </source>
</evidence>
<dbReference type="InterPro" id="IPR011701">
    <property type="entry name" value="MFS"/>
</dbReference>
<evidence type="ECO:0000313" key="8">
    <source>
        <dbReference type="EMBL" id="THU89913.1"/>
    </source>
</evidence>
<keyword evidence="2" id="KW-0813">Transport</keyword>
<feature type="transmembrane region" description="Helical" evidence="7">
    <location>
        <begin position="105"/>
        <end position="127"/>
    </location>
</feature>
<feature type="compositionally biased region" description="Basic and acidic residues" evidence="6">
    <location>
        <begin position="1"/>
        <end position="11"/>
    </location>
</feature>
<evidence type="ECO:0000313" key="9">
    <source>
        <dbReference type="Proteomes" id="UP000297245"/>
    </source>
</evidence>
<feature type="transmembrane region" description="Helical" evidence="7">
    <location>
        <begin position="139"/>
        <end position="159"/>
    </location>
</feature>
<dbReference type="Pfam" id="PF07690">
    <property type="entry name" value="MFS_1"/>
    <property type="match status" value="1"/>
</dbReference>
<evidence type="ECO:0000256" key="7">
    <source>
        <dbReference type="SAM" id="Phobius"/>
    </source>
</evidence>
<dbReference type="SUPFAM" id="SSF103473">
    <property type="entry name" value="MFS general substrate transporter"/>
    <property type="match status" value="1"/>
</dbReference>